<protein>
    <submittedName>
        <fullName evidence="2">Uncharacterized protein</fullName>
    </submittedName>
</protein>
<organism evidence="2 3">
    <name type="scientific">Colletotrichum scovillei</name>
    <dbReference type="NCBI Taxonomy" id="1209932"/>
    <lineage>
        <taxon>Eukaryota</taxon>
        <taxon>Fungi</taxon>
        <taxon>Dikarya</taxon>
        <taxon>Ascomycota</taxon>
        <taxon>Pezizomycotina</taxon>
        <taxon>Sordariomycetes</taxon>
        <taxon>Hypocreomycetidae</taxon>
        <taxon>Glomerellales</taxon>
        <taxon>Glomerellaceae</taxon>
        <taxon>Colletotrichum</taxon>
        <taxon>Colletotrichum acutatum species complex</taxon>
    </lineage>
</organism>
<name>A0A9P7QQB8_9PEZI</name>
<feature type="region of interest" description="Disordered" evidence="1">
    <location>
        <begin position="52"/>
        <end position="73"/>
    </location>
</feature>
<sequence length="73" mass="7827">MVTGENSGCGMRPRVLKRLGALKKKRSGGSCLGEFISTTRIDAWECPKRDSLTMREASGPVGSAARHDGIHTP</sequence>
<accession>A0A9P7QQB8</accession>
<keyword evidence="3" id="KW-1185">Reference proteome</keyword>
<gene>
    <name evidence="2" type="ORF">JMJ77_011460</name>
</gene>
<dbReference type="AlphaFoldDB" id="A0A9P7QQB8"/>
<evidence type="ECO:0000313" key="2">
    <source>
        <dbReference type="EMBL" id="KAG7040598.1"/>
    </source>
</evidence>
<proteinExistence type="predicted"/>
<dbReference type="EMBL" id="JAESDN010000023">
    <property type="protein sequence ID" value="KAG7040598.1"/>
    <property type="molecule type" value="Genomic_DNA"/>
</dbReference>
<evidence type="ECO:0000313" key="3">
    <source>
        <dbReference type="Proteomes" id="UP000699042"/>
    </source>
</evidence>
<evidence type="ECO:0000256" key="1">
    <source>
        <dbReference type="SAM" id="MobiDB-lite"/>
    </source>
</evidence>
<comment type="caution">
    <text evidence="2">The sequence shown here is derived from an EMBL/GenBank/DDBJ whole genome shotgun (WGS) entry which is preliminary data.</text>
</comment>
<reference evidence="2" key="1">
    <citation type="submission" date="2021-05" db="EMBL/GenBank/DDBJ databases">
        <title>Comparative genomics of three Colletotrichum scovillei strains and genetic complementation revealed genes involved fungal growth and virulence on chili pepper.</title>
        <authorList>
            <person name="Hsieh D.-K."/>
            <person name="Chuang S.-C."/>
            <person name="Chen C.-Y."/>
            <person name="Chao Y.-T."/>
            <person name="Lu M.-Y.J."/>
            <person name="Lee M.-H."/>
            <person name="Shih M.-C."/>
        </authorList>
    </citation>
    <scope>NUCLEOTIDE SEQUENCE</scope>
    <source>
        <strain evidence="2">Coll-153</strain>
    </source>
</reference>
<dbReference type="Proteomes" id="UP000699042">
    <property type="component" value="Unassembled WGS sequence"/>
</dbReference>